<protein>
    <submittedName>
        <fullName evidence="1">PROTEIN/RNA Complex, archaeal, ribosomal, 50S, protein.0A</fullName>
    </submittedName>
</protein>
<organism evidence="1">
    <name type="scientific">Myoviridae sp. ctWiL39</name>
    <dbReference type="NCBI Taxonomy" id="2825120"/>
    <lineage>
        <taxon>Viruses</taxon>
        <taxon>Duplodnaviria</taxon>
        <taxon>Heunggongvirae</taxon>
        <taxon>Uroviricota</taxon>
        <taxon>Caudoviricetes</taxon>
    </lineage>
</organism>
<dbReference type="EMBL" id="BK015531">
    <property type="protein sequence ID" value="DAE11367.1"/>
    <property type="molecule type" value="Genomic_DNA"/>
</dbReference>
<sequence length="181" mass="21012">MNDYIKREDALKLFAGGGKYPEGSFQRRLGELGERLVMQIPFANVVEGDEYDRLRRALAWMWYAYVNKDGECPHAFERRAVEMAEEVLGKWEDCMPQLMRDEGEVDRYAKLLRKWEKVRKECAQDAQIAPVPAHGKWIARGENDIMDWLECSECGAAQSCQSNYCPNCGARMYLPMEEDDR</sequence>
<reference evidence="1" key="1">
    <citation type="journal article" date="2021" name="Proc. Natl. Acad. Sci. U.S.A.">
        <title>A Catalog of Tens of Thousands of Viruses from Human Metagenomes Reveals Hidden Associations with Chronic Diseases.</title>
        <authorList>
            <person name="Tisza M.J."/>
            <person name="Buck C.B."/>
        </authorList>
    </citation>
    <scope>NUCLEOTIDE SEQUENCE</scope>
    <source>
        <strain evidence="1">CtWiL39</strain>
    </source>
</reference>
<name>A0A8S5PWG4_9CAUD</name>
<proteinExistence type="predicted"/>
<evidence type="ECO:0000313" key="1">
    <source>
        <dbReference type="EMBL" id="DAE11367.1"/>
    </source>
</evidence>
<accession>A0A8S5PWG4</accession>